<dbReference type="GO" id="GO:0000146">
    <property type="term" value="F:microfilament motor activity"/>
    <property type="evidence" value="ECO:0007669"/>
    <property type="project" value="TreeGrafter"/>
</dbReference>
<evidence type="ECO:0008006" key="10">
    <source>
        <dbReference type="Google" id="ProtNLM"/>
    </source>
</evidence>
<dbReference type="Gene3D" id="1.20.120.720">
    <property type="entry name" value="Myosin VI head, motor domain, U50 subdomain"/>
    <property type="match status" value="1"/>
</dbReference>
<dbReference type="GO" id="GO:0005524">
    <property type="term" value="F:ATP binding"/>
    <property type="evidence" value="ECO:0007669"/>
    <property type="project" value="UniProtKB-KW"/>
</dbReference>
<name>A0AAV1WZZ0_LUPLU</name>
<keyword evidence="5" id="KW-0518">Myosin</keyword>
<dbReference type="Gene3D" id="1.20.58.530">
    <property type="match status" value="1"/>
</dbReference>
<dbReference type="Pfam" id="PF00063">
    <property type="entry name" value="Myosin_head"/>
    <property type="match status" value="1"/>
</dbReference>
<keyword evidence="9" id="KW-1185">Reference proteome</keyword>
<evidence type="ECO:0000259" key="6">
    <source>
        <dbReference type="PROSITE" id="PS51126"/>
    </source>
</evidence>
<dbReference type="GO" id="GO:0005737">
    <property type="term" value="C:cytoplasm"/>
    <property type="evidence" value="ECO:0007669"/>
    <property type="project" value="TreeGrafter"/>
</dbReference>
<keyword evidence="2" id="KW-0067">ATP-binding</keyword>
<gene>
    <name evidence="8" type="ORF">LLUT_LOCUS15882</name>
</gene>
<keyword evidence="4 5" id="KW-0009">Actin-binding</keyword>
<keyword evidence="5" id="KW-0505">Motor protein</keyword>
<dbReference type="PANTHER" id="PTHR13140:SF751">
    <property type="entry name" value="MYOSIN HEAVY CHAIN"/>
    <property type="match status" value="1"/>
</dbReference>
<dbReference type="PANTHER" id="PTHR13140">
    <property type="entry name" value="MYOSIN"/>
    <property type="match status" value="1"/>
</dbReference>
<protein>
    <recommendedName>
        <fullName evidence="10">Myosin motor domain-containing protein</fullName>
    </recommendedName>
</protein>
<organism evidence="8 9">
    <name type="scientific">Lupinus luteus</name>
    <name type="common">European yellow lupine</name>
    <dbReference type="NCBI Taxonomy" id="3873"/>
    <lineage>
        <taxon>Eukaryota</taxon>
        <taxon>Viridiplantae</taxon>
        <taxon>Streptophyta</taxon>
        <taxon>Embryophyta</taxon>
        <taxon>Tracheophyta</taxon>
        <taxon>Spermatophyta</taxon>
        <taxon>Magnoliopsida</taxon>
        <taxon>eudicotyledons</taxon>
        <taxon>Gunneridae</taxon>
        <taxon>Pentapetalae</taxon>
        <taxon>rosids</taxon>
        <taxon>fabids</taxon>
        <taxon>Fabales</taxon>
        <taxon>Fabaceae</taxon>
        <taxon>Papilionoideae</taxon>
        <taxon>50 kb inversion clade</taxon>
        <taxon>genistoids sensu lato</taxon>
        <taxon>core genistoids</taxon>
        <taxon>Genisteae</taxon>
        <taxon>Lupinus</taxon>
    </lineage>
</organism>
<feature type="domain" description="Myosin motor" evidence="7">
    <location>
        <begin position="1"/>
        <end position="218"/>
    </location>
</feature>
<keyword evidence="3" id="KW-0175">Coiled coil</keyword>
<dbReference type="SUPFAM" id="SSF52540">
    <property type="entry name" value="P-loop containing nucleoside triphosphate hydrolases"/>
    <property type="match status" value="1"/>
</dbReference>
<dbReference type="InterPro" id="IPR001609">
    <property type="entry name" value="Myosin_head_motor_dom-like"/>
</dbReference>
<dbReference type="PROSITE" id="PS51126">
    <property type="entry name" value="DILUTE"/>
    <property type="match status" value="1"/>
</dbReference>
<dbReference type="Gene3D" id="1.10.10.820">
    <property type="match status" value="1"/>
</dbReference>
<proteinExistence type="inferred from homology"/>
<comment type="caution">
    <text evidence="5">Lacks conserved residue(s) required for the propagation of feature annotation.</text>
</comment>
<dbReference type="SMART" id="SM00242">
    <property type="entry name" value="MYSc"/>
    <property type="match status" value="1"/>
</dbReference>
<dbReference type="GO" id="GO:0016459">
    <property type="term" value="C:myosin complex"/>
    <property type="evidence" value="ECO:0007669"/>
    <property type="project" value="UniProtKB-KW"/>
</dbReference>
<evidence type="ECO:0000259" key="7">
    <source>
        <dbReference type="PROSITE" id="PS51456"/>
    </source>
</evidence>
<reference evidence="8 9" key="1">
    <citation type="submission" date="2024-03" db="EMBL/GenBank/DDBJ databases">
        <authorList>
            <person name="Martinez-Hernandez J."/>
        </authorList>
    </citation>
    <scope>NUCLEOTIDE SEQUENCE [LARGE SCALE GENOMIC DNA]</scope>
</reference>
<accession>A0AAV1WZZ0</accession>
<comment type="similarity">
    <text evidence="5">Belongs to the TRAFAC class myosin-kinesin ATPase superfamily. Myosin family.</text>
</comment>
<evidence type="ECO:0000256" key="2">
    <source>
        <dbReference type="ARBA" id="ARBA00022840"/>
    </source>
</evidence>
<dbReference type="PROSITE" id="PS51456">
    <property type="entry name" value="MYOSIN_MOTOR"/>
    <property type="match status" value="1"/>
</dbReference>
<dbReference type="GO" id="GO:0016020">
    <property type="term" value="C:membrane"/>
    <property type="evidence" value="ECO:0007669"/>
    <property type="project" value="TreeGrafter"/>
</dbReference>
<sequence length="491" mass="56156">MQRLSETIIQGINFIVDQRGRILKLLSELICWNDLVSVKYLILRGTTTAFTCFVLHPGRRVITISRFKTHGFVTLDIVELPKLGFDFSLPDVNRFKLGNPREFHYLNRSNCDVDDSKEYLATRRAMDVVGISSDEQDAIFRIVAAVLHLGNIEFVKGVDDGTDSSQPKDDQSHFHLKTATELLMQVNLFFCEVYESINSFEQVCINLTNEKLLQHFNQIGKRAGQMAELDACRAEVLGRSATVIQRNGPLACHRYEYMRREAASLKIQKQCVCIFPELLTKPFMSQLFIFKLVCRQQVPPSATPAKLFGSESMRSQRERQQIMSSNSKYVNTMLFLRVSALPTVFGVVHQVDAKYPALLFKQQLAAYVEKIYGIIEENLKKDLSPLLSSCTQAHKTSNDNNQPDRSRLRIIECLNKFLKMLKENYVHSVLVQKIFNQYVGSSLVELKHANPTVRFLVSSAHPHYRICIHYQNDNDNMLSVSLDVSCRNDTK</sequence>
<feature type="domain" description="Dilute" evidence="6">
    <location>
        <begin position="345"/>
        <end position="491"/>
    </location>
</feature>
<dbReference type="InterPro" id="IPR027417">
    <property type="entry name" value="P-loop_NTPase"/>
</dbReference>
<dbReference type="GO" id="GO:0051015">
    <property type="term" value="F:actin filament binding"/>
    <property type="evidence" value="ECO:0007669"/>
    <property type="project" value="TreeGrafter"/>
</dbReference>
<comment type="caution">
    <text evidence="8">The sequence shown here is derived from an EMBL/GenBank/DDBJ whole genome shotgun (WGS) entry which is preliminary data.</text>
</comment>
<evidence type="ECO:0000256" key="1">
    <source>
        <dbReference type="ARBA" id="ARBA00022741"/>
    </source>
</evidence>
<dbReference type="InterPro" id="IPR002710">
    <property type="entry name" value="Dilute_dom"/>
</dbReference>
<evidence type="ECO:0000313" key="8">
    <source>
        <dbReference type="EMBL" id="CAL0314822.1"/>
    </source>
</evidence>
<keyword evidence="1" id="KW-0547">Nucleotide-binding</keyword>
<dbReference type="EMBL" id="CAXHTB010000011">
    <property type="protein sequence ID" value="CAL0314822.1"/>
    <property type="molecule type" value="Genomic_DNA"/>
</dbReference>
<dbReference type="Proteomes" id="UP001497480">
    <property type="component" value="Unassembled WGS sequence"/>
</dbReference>
<evidence type="ECO:0000313" key="9">
    <source>
        <dbReference type="Proteomes" id="UP001497480"/>
    </source>
</evidence>
<dbReference type="GO" id="GO:0007015">
    <property type="term" value="P:actin filament organization"/>
    <property type="evidence" value="ECO:0007669"/>
    <property type="project" value="TreeGrafter"/>
</dbReference>
<evidence type="ECO:0000256" key="4">
    <source>
        <dbReference type="ARBA" id="ARBA00023203"/>
    </source>
</evidence>
<evidence type="ECO:0000256" key="5">
    <source>
        <dbReference type="PROSITE-ProRule" id="PRU00782"/>
    </source>
</evidence>
<evidence type="ECO:0000256" key="3">
    <source>
        <dbReference type="ARBA" id="ARBA00023054"/>
    </source>
</evidence>
<dbReference type="AlphaFoldDB" id="A0AAV1WZZ0"/>